<proteinExistence type="predicted"/>
<comment type="caution">
    <text evidence="3">The sequence shown here is derived from an EMBL/GenBank/DDBJ whole genome shotgun (WGS) entry which is preliminary data.</text>
</comment>
<dbReference type="Pfam" id="PF04015">
    <property type="entry name" value="DUF362"/>
    <property type="match status" value="1"/>
</dbReference>
<dbReference type="AlphaFoldDB" id="A0A5M8NYA0"/>
<evidence type="ECO:0000313" key="4">
    <source>
        <dbReference type="Proteomes" id="UP000324575"/>
    </source>
</evidence>
<feature type="domain" description="DUF362" evidence="2">
    <location>
        <begin position="69"/>
        <end position="234"/>
    </location>
</feature>
<sequence length="244" mass="25948">MKMINRRIALGMMAAIPAFIYGCSGSNAGKKDEEELGGKLSKVFMTKEITPAGLLAVYKALGREATGKVAVKVSTGEPGGRNFLSPTLVKDFVQSMNGTIVECNTAYGGSRSDTASHLEAAKEHGWTAIADIDILDTDGEISLPIKTGKHIKEDIVGSHFRNYDFFVILSHFKGHTMGGFGGAIKNMSIGFASSGGKAWIHSAGENKISPVTDWGSIPNNPFLESMAEAAKAIADDCGEKILYI</sequence>
<organism evidence="3 4">
    <name type="scientific">Candidatus Ordinivivax streblomastigis</name>
    <dbReference type="NCBI Taxonomy" id="2540710"/>
    <lineage>
        <taxon>Bacteria</taxon>
        <taxon>Pseudomonadati</taxon>
        <taxon>Bacteroidota</taxon>
        <taxon>Bacteroidia</taxon>
        <taxon>Bacteroidales</taxon>
        <taxon>Candidatus Ordinivivax</taxon>
    </lineage>
</organism>
<protein>
    <recommendedName>
        <fullName evidence="2">DUF362 domain-containing protein</fullName>
    </recommendedName>
</protein>
<evidence type="ECO:0000313" key="3">
    <source>
        <dbReference type="EMBL" id="KAA6300409.1"/>
    </source>
</evidence>
<dbReference type="Gene3D" id="3.40.50.11440">
    <property type="match status" value="1"/>
</dbReference>
<keyword evidence="1" id="KW-0732">Signal</keyword>
<dbReference type="EMBL" id="SNRX01000085">
    <property type="protein sequence ID" value="KAA6300409.1"/>
    <property type="molecule type" value="Genomic_DNA"/>
</dbReference>
<dbReference type="InterPro" id="IPR007160">
    <property type="entry name" value="DUF362"/>
</dbReference>
<accession>A0A5M8NYA0</accession>
<evidence type="ECO:0000259" key="2">
    <source>
        <dbReference type="Pfam" id="PF04015"/>
    </source>
</evidence>
<gene>
    <name evidence="3" type="ORF">EZS26_003442</name>
</gene>
<reference evidence="3 4" key="1">
    <citation type="submission" date="2019-03" db="EMBL/GenBank/DDBJ databases">
        <title>Single cell metagenomics reveals metabolic interactions within the superorganism composed of flagellate Streblomastix strix and complex community of Bacteroidetes bacteria on its surface.</title>
        <authorList>
            <person name="Treitli S.C."/>
            <person name="Kolisko M."/>
            <person name="Husnik F."/>
            <person name="Keeling P."/>
            <person name="Hampl V."/>
        </authorList>
    </citation>
    <scope>NUCLEOTIDE SEQUENCE [LARGE SCALE GENOMIC DNA]</scope>
    <source>
        <strain evidence="3">St1</strain>
    </source>
</reference>
<dbReference type="Proteomes" id="UP000324575">
    <property type="component" value="Unassembled WGS sequence"/>
</dbReference>
<feature type="signal peptide" evidence="1">
    <location>
        <begin position="1"/>
        <end position="20"/>
    </location>
</feature>
<name>A0A5M8NYA0_9BACT</name>
<dbReference type="PROSITE" id="PS51257">
    <property type="entry name" value="PROKAR_LIPOPROTEIN"/>
    <property type="match status" value="1"/>
</dbReference>
<evidence type="ECO:0000256" key="1">
    <source>
        <dbReference type="SAM" id="SignalP"/>
    </source>
</evidence>
<feature type="chain" id="PRO_5024344673" description="DUF362 domain-containing protein" evidence="1">
    <location>
        <begin position="21"/>
        <end position="244"/>
    </location>
</feature>